<dbReference type="SMART" id="SM01067">
    <property type="entry name" value="CBM_3"/>
    <property type="match status" value="1"/>
</dbReference>
<dbReference type="PROSITE" id="PS00698">
    <property type="entry name" value="GH9_3"/>
    <property type="match status" value="1"/>
</dbReference>
<dbReference type="InterPro" id="IPR012341">
    <property type="entry name" value="6hp_glycosidase-like_sf"/>
</dbReference>
<feature type="domain" description="Fibronectin type-III" evidence="11">
    <location>
        <begin position="685"/>
        <end position="775"/>
    </location>
</feature>
<feature type="compositionally biased region" description="Polar residues" evidence="10">
    <location>
        <begin position="426"/>
        <end position="437"/>
    </location>
</feature>
<dbReference type="Gene3D" id="1.50.10.10">
    <property type="match status" value="1"/>
</dbReference>
<dbReference type="GO" id="GO:0030248">
    <property type="term" value="F:cellulose binding"/>
    <property type="evidence" value="ECO:0007669"/>
    <property type="project" value="InterPro"/>
</dbReference>
<keyword evidence="2 9" id="KW-0732">Signal</keyword>
<evidence type="ECO:0000256" key="5">
    <source>
        <dbReference type="ARBA" id="ARBA00023277"/>
    </source>
</evidence>
<keyword evidence="4 9" id="KW-0136">Cellulose degradation</keyword>
<evidence type="ECO:0000256" key="9">
    <source>
        <dbReference type="RuleBase" id="RU361166"/>
    </source>
</evidence>
<keyword evidence="7 8" id="KW-0624">Polysaccharide degradation</keyword>
<dbReference type="InterPro" id="IPR033126">
    <property type="entry name" value="Glyco_hydro_9_Asp/Glu_AS"/>
</dbReference>
<dbReference type="SMART" id="SM00060">
    <property type="entry name" value="FN3"/>
    <property type="match status" value="1"/>
</dbReference>
<reference evidence="14 15" key="1">
    <citation type="submission" date="2016-11" db="EMBL/GenBank/DDBJ databases">
        <authorList>
            <person name="Jaros S."/>
            <person name="Januszkiewicz K."/>
            <person name="Wedrychowicz H."/>
        </authorList>
    </citation>
    <scope>NUCLEOTIDE SEQUENCE [LARGE SCALE GENOMIC DNA]</scope>
    <source>
        <strain evidence="14 15">CGMCC 4.2025</strain>
    </source>
</reference>
<dbReference type="FunFam" id="1.50.10.10:FF:000020">
    <property type="entry name" value="Endoglucanase"/>
    <property type="match status" value="1"/>
</dbReference>
<keyword evidence="15" id="KW-1185">Reference proteome</keyword>
<feature type="active site" evidence="8">
    <location>
        <position position="485"/>
    </location>
</feature>
<name>A0A1M7ADP6_9ACTN</name>
<dbReference type="SUPFAM" id="SSF49265">
    <property type="entry name" value="Fibronectin type III"/>
    <property type="match status" value="1"/>
</dbReference>
<dbReference type="EMBL" id="FRBI01000004">
    <property type="protein sequence ID" value="SHL40911.1"/>
    <property type="molecule type" value="Genomic_DNA"/>
</dbReference>
<evidence type="ECO:0000256" key="2">
    <source>
        <dbReference type="ARBA" id="ARBA00022729"/>
    </source>
</evidence>
<dbReference type="InterPro" id="IPR036966">
    <property type="entry name" value="CBM3_sf"/>
</dbReference>
<dbReference type="GO" id="GO:0008810">
    <property type="term" value="F:cellulase activity"/>
    <property type="evidence" value="ECO:0007669"/>
    <property type="project" value="UniProtKB-EC"/>
</dbReference>
<organism evidence="14 15">
    <name type="scientific">Actinacidiphila paucisporea</name>
    <dbReference type="NCBI Taxonomy" id="310782"/>
    <lineage>
        <taxon>Bacteria</taxon>
        <taxon>Bacillati</taxon>
        <taxon>Actinomycetota</taxon>
        <taxon>Actinomycetes</taxon>
        <taxon>Kitasatosporales</taxon>
        <taxon>Streptomycetaceae</taxon>
        <taxon>Actinacidiphila</taxon>
    </lineage>
</organism>
<gene>
    <name evidence="14" type="ORF">SAMN05216499_10468</name>
</gene>
<dbReference type="EC" id="3.2.1.4" evidence="9"/>
<dbReference type="Pfam" id="PF00942">
    <property type="entry name" value="CBM_3"/>
    <property type="match status" value="1"/>
</dbReference>
<dbReference type="Pfam" id="PF00041">
    <property type="entry name" value="fn3"/>
    <property type="match status" value="1"/>
</dbReference>
<evidence type="ECO:0000256" key="8">
    <source>
        <dbReference type="PROSITE-ProRule" id="PRU10060"/>
    </source>
</evidence>
<sequence length="887" mass="92729">MPIFGKPPLRAIRRARAAAVTAVAALLPLAMAAAAGAPAARAATPAAAPAAAGGYNYAEALQGSMLFYESQRSGKLPPDNRVAWRGDSDLTDGAGTGVDLTGGYHDAGDEVKFGFPMAFSMTMLGWGGVDEAAGYTKSGQNTYLLRNLRWGDDWLLKAHPSANVLYGQVGDGSSDHSFWGPPEVNPSPRPAFKIDASCPGSDLAGESAAALASSSMVFKASDPAYAAILLTNAKQLYTFADTYRGTYDKCITAAQGYYNSWSGYWDELVWGALWLYRATGDSTYLAKAETYYAQLPKMNQTTTPEYNWTLAWDDKSYGDYVLLAELTGKQVYVDDAERWLDWWTTGVNGQKVTYSPGGEAFLDTWGSLRYSSNTAYAALQFSDWLTAHGKDAAKAQTYRDFGVRQIDYVLGDNPAKESYEIGFTNSGKNTKWPQNPHSRAAHGSWSQSMTEPAATRHLDYGLLVGGPGSADDGFSDERSNYGETEGALDYNAGFSGALAALTDDYGGTPLANFPPKETPDGPEEFLQASVNAAGTNFYEIKAQVVNKSGWPARHLTHGSFRYYFTLDAGTSPSQVTVTSAYNQCLAPSGPTQFSGNVYYVTISCEGQDIAPAGQSAFHREVQFRLAFPGPHNPAGDWSYQGVSTVPGSTPVTVNDMVLYDGSTPVWGTAPSGSGTTDPPATPPGAPGTPTASAVTSTSLTLTWPAATPGTLPLAGYQVYANRGAGPVLVGSPTGTSLAVTGLTAATAYSFTVKAVDTAGTASAASPALSVTTASTGTPPPGGGAACTAVYRVTNAWSGGFQADVLVTNTGSAALSGWTLAFTFGGDQKIGSGWNGTFAQSGQKVTVTNPSYAPSLPAGGTVDPGFTATYSASNAAPSGFSLNGVACT</sequence>
<evidence type="ECO:0000256" key="3">
    <source>
        <dbReference type="ARBA" id="ARBA00022801"/>
    </source>
</evidence>
<evidence type="ECO:0000256" key="6">
    <source>
        <dbReference type="ARBA" id="ARBA00023295"/>
    </source>
</evidence>
<dbReference type="InterPro" id="IPR012291">
    <property type="entry name" value="CBM2_carb-bd_dom_sf"/>
</dbReference>
<dbReference type="SUPFAM" id="SSF49384">
    <property type="entry name" value="Carbohydrate-binding domain"/>
    <property type="match status" value="2"/>
</dbReference>
<evidence type="ECO:0000256" key="10">
    <source>
        <dbReference type="SAM" id="MobiDB-lite"/>
    </source>
</evidence>
<dbReference type="InterPro" id="IPR001956">
    <property type="entry name" value="CBM3"/>
</dbReference>
<comment type="catalytic activity">
    <reaction evidence="1 9">
        <text>Endohydrolysis of (1-&gt;4)-beta-D-glucosidic linkages in cellulose, lichenin and cereal beta-D-glucans.</text>
        <dbReference type="EC" id="3.2.1.4"/>
    </reaction>
</comment>
<dbReference type="STRING" id="310782.SAMN05216499_10468"/>
<dbReference type="InterPro" id="IPR008965">
    <property type="entry name" value="CBM2/CBM3_carb-bd_dom_sf"/>
</dbReference>
<dbReference type="InterPro" id="IPR001701">
    <property type="entry name" value="Glyco_hydro_9"/>
</dbReference>
<evidence type="ECO:0000256" key="1">
    <source>
        <dbReference type="ARBA" id="ARBA00000966"/>
    </source>
</evidence>
<dbReference type="AlphaFoldDB" id="A0A1M7ADP6"/>
<dbReference type="PANTHER" id="PTHR22298">
    <property type="entry name" value="ENDO-1,4-BETA-GLUCANASE"/>
    <property type="match status" value="1"/>
</dbReference>
<dbReference type="InterPro" id="IPR001919">
    <property type="entry name" value="CBD2"/>
</dbReference>
<dbReference type="CDD" id="cd00063">
    <property type="entry name" value="FN3"/>
    <property type="match status" value="1"/>
</dbReference>
<evidence type="ECO:0000313" key="15">
    <source>
        <dbReference type="Proteomes" id="UP000184111"/>
    </source>
</evidence>
<dbReference type="PROSITE" id="PS51172">
    <property type="entry name" value="CBM3"/>
    <property type="match status" value="1"/>
</dbReference>
<feature type="region of interest" description="Disordered" evidence="10">
    <location>
        <begin position="664"/>
        <end position="695"/>
    </location>
</feature>
<evidence type="ECO:0000313" key="14">
    <source>
        <dbReference type="EMBL" id="SHL40911.1"/>
    </source>
</evidence>
<evidence type="ECO:0000259" key="12">
    <source>
        <dbReference type="PROSITE" id="PS51172"/>
    </source>
</evidence>
<dbReference type="Pfam" id="PF00553">
    <property type="entry name" value="CBM_2"/>
    <property type="match status" value="1"/>
</dbReference>
<feature type="region of interest" description="Disordered" evidence="10">
    <location>
        <begin position="426"/>
        <end position="450"/>
    </location>
</feature>
<dbReference type="PROSITE" id="PS51173">
    <property type="entry name" value="CBM2"/>
    <property type="match status" value="1"/>
</dbReference>
<dbReference type="Gene3D" id="2.60.40.290">
    <property type="match status" value="1"/>
</dbReference>
<dbReference type="SMART" id="SM00637">
    <property type="entry name" value="CBD_II"/>
    <property type="match status" value="1"/>
</dbReference>
<proteinExistence type="inferred from homology"/>
<feature type="domain" description="CBM3" evidence="12">
    <location>
        <begin position="519"/>
        <end position="671"/>
    </location>
</feature>
<evidence type="ECO:0000256" key="4">
    <source>
        <dbReference type="ARBA" id="ARBA00023001"/>
    </source>
</evidence>
<feature type="chain" id="PRO_5039742698" description="Endoglucanase" evidence="9">
    <location>
        <begin position="33"/>
        <end position="887"/>
    </location>
</feature>
<dbReference type="Pfam" id="PF00759">
    <property type="entry name" value="Glyco_hydro_9"/>
    <property type="match status" value="1"/>
</dbReference>
<dbReference type="InterPro" id="IPR036116">
    <property type="entry name" value="FN3_sf"/>
</dbReference>
<protein>
    <recommendedName>
        <fullName evidence="9">Endoglucanase</fullName>
        <ecNumber evidence="9">3.2.1.4</ecNumber>
    </recommendedName>
</protein>
<dbReference type="Gene3D" id="2.60.40.10">
    <property type="entry name" value="Immunoglobulins"/>
    <property type="match status" value="1"/>
</dbReference>
<evidence type="ECO:0000259" key="13">
    <source>
        <dbReference type="PROSITE" id="PS51173"/>
    </source>
</evidence>
<dbReference type="PROSITE" id="PS50853">
    <property type="entry name" value="FN3"/>
    <property type="match status" value="1"/>
</dbReference>
<dbReference type="InterPro" id="IPR003961">
    <property type="entry name" value="FN3_dom"/>
</dbReference>
<dbReference type="RefSeq" id="WP_073495650.1">
    <property type="nucleotide sequence ID" value="NZ_FRBI01000004.1"/>
</dbReference>
<dbReference type="InterPro" id="IPR013783">
    <property type="entry name" value="Ig-like_fold"/>
</dbReference>
<keyword evidence="5 8" id="KW-0119">Carbohydrate metabolism</keyword>
<comment type="similarity">
    <text evidence="8 9">Belongs to the glycosyl hydrolase 9 (cellulase E) family.</text>
</comment>
<accession>A0A1M7ADP6</accession>
<dbReference type="InterPro" id="IPR008928">
    <property type="entry name" value="6-hairpin_glycosidase_sf"/>
</dbReference>
<feature type="active site" evidence="8">
    <location>
        <position position="476"/>
    </location>
</feature>
<dbReference type="Gene3D" id="2.60.40.710">
    <property type="entry name" value="Endoglucanase-like"/>
    <property type="match status" value="1"/>
</dbReference>
<evidence type="ECO:0000256" key="7">
    <source>
        <dbReference type="ARBA" id="ARBA00023326"/>
    </source>
</evidence>
<feature type="domain" description="CBM2" evidence="13">
    <location>
        <begin position="779"/>
        <end position="887"/>
    </location>
</feature>
<dbReference type="SUPFAM" id="SSF48208">
    <property type="entry name" value="Six-hairpin glycosidases"/>
    <property type="match status" value="1"/>
</dbReference>
<feature type="signal peptide" evidence="9">
    <location>
        <begin position="1"/>
        <end position="32"/>
    </location>
</feature>
<keyword evidence="6 8" id="KW-0326">Glycosidase</keyword>
<keyword evidence="3 8" id="KW-0378">Hydrolase</keyword>
<evidence type="ECO:0000259" key="11">
    <source>
        <dbReference type="PROSITE" id="PS50853"/>
    </source>
</evidence>
<dbReference type="Proteomes" id="UP000184111">
    <property type="component" value="Unassembled WGS sequence"/>
</dbReference>
<dbReference type="GO" id="GO:0030245">
    <property type="term" value="P:cellulose catabolic process"/>
    <property type="evidence" value="ECO:0007669"/>
    <property type="project" value="UniProtKB-KW"/>
</dbReference>